<comment type="catalytic activity">
    <reaction evidence="14 15">
        <text>2,5-diamino-6-hydroxy-4-(5-phosphoribosylamino)-pyrimidine + H2O + H(+) = 5-amino-6-(5-phospho-D-ribosylamino)uracil + NH4(+)</text>
        <dbReference type="Rhea" id="RHEA:21868"/>
        <dbReference type="ChEBI" id="CHEBI:15377"/>
        <dbReference type="ChEBI" id="CHEBI:15378"/>
        <dbReference type="ChEBI" id="CHEBI:28938"/>
        <dbReference type="ChEBI" id="CHEBI:58453"/>
        <dbReference type="ChEBI" id="CHEBI:58614"/>
        <dbReference type="EC" id="3.5.4.26"/>
    </reaction>
</comment>
<evidence type="ECO:0000259" key="19">
    <source>
        <dbReference type="PROSITE" id="PS51747"/>
    </source>
</evidence>
<evidence type="ECO:0000256" key="15">
    <source>
        <dbReference type="PIRNR" id="PIRNR006769"/>
    </source>
</evidence>
<feature type="binding site" evidence="17">
    <location>
        <position position="170"/>
    </location>
    <ligand>
        <name>NADP(+)</name>
        <dbReference type="ChEBI" id="CHEBI:58349"/>
    </ligand>
</feature>
<feature type="binding site" evidence="17">
    <location>
        <begin position="294"/>
        <end position="300"/>
    </location>
    <ligand>
        <name>NADP(+)</name>
        <dbReference type="ChEBI" id="CHEBI:58349"/>
    </ligand>
</feature>
<keyword evidence="9 15" id="KW-0862">Zinc</keyword>
<dbReference type="Pfam" id="PF00383">
    <property type="entry name" value="dCMP_cyt_deam_1"/>
    <property type="match status" value="1"/>
</dbReference>
<dbReference type="InterPro" id="IPR002734">
    <property type="entry name" value="RibDG_C"/>
</dbReference>
<evidence type="ECO:0000256" key="6">
    <source>
        <dbReference type="ARBA" id="ARBA00022619"/>
    </source>
</evidence>
<comment type="pathway">
    <text evidence="2 15">Cofactor biosynthesis; riboflavin biosynthesis; 5-amino-6-(D-ribitylamino)uracil from GTP: step 2/4.</text>
</comment>
<dbReference type="GO" id="GO:0009231">
    <property type="term" value="P:riboflavin biosynthetic process"/>
    <property type="evidence" value="ECO:0007669"/>
    <property type="project" value="UniProtKB-UniPathway"/>
</dbReference>
<dbReference type="NCBIfam" id="TIGR00326">
    <property type="entry name" value="eubact_ribD"/>
    <property type="match status" value="1"/>
</dbReference>
<evidence type="ECO:0000256" key="17">
    <source>
        <dbReference type="PIRSR" id="PIRSR006769-2"/>
    </source>
</evidence>
<proteinExistence type="inferred from homology"/>
<feature type="binding site" evidence="17">
    <location>
        <position position="196"/>
    </location>
    <ligand>
        <name>NADP(+)</name>
        <dbReference type="ChEBI" id="CHEBI:58349"/>
    </ligand>
</feature>
<dbReference type="AlphaFoldDB" id="A0A2S6HW65"/>
<feature type="binding site" evidence="17">
    <location>
        <position position="207"/>
    </location>
    <ligand>
        <name>substrate</name>
    </ligand>
</feature>
<evidence type="ECO:0000256" key="18">
    <source>
        <dbReference type="PIRSR" id="PIRSR006769-3"/>
    </source>
</evidence>
<evidence type="ECO:0000256" key="4">
    <source>
        <dbReference type="ARBA" id="ARBA00005259"/>
    </source>
</evidence>
<dbReference type="UniPathway" id="UPA00275">
    <property type="reaction ID" value="UER00401"/>
</dbReference>
<organism evidence="20 21">
    <name type="scientific">Lacrimispora xylanisolvens</name>
    <dbReference type="NCBI Taxonomy" id="384636"/>
    <lineage>
        <taxon>Bacteria</taxon>
        <taxon>Bacillati</taxon>
        <taxon>Bacillota</taxon>
        <taxon>Clostridia</taxon>
        <taxon>Lachnospirales</taxon>
        <taxon>Lachnospiraceae</taxon>
        <taxon>Lacrimispora</taxon>
    </lineage>
</organism>
<evidence type="ECO:0000256" key="16">
    <source>
        <dbReference type="PIRSR" id="PIRSR006769-1"/>
    </source>
</evidence>
<evidence type="ECO:0000256" key="14">
    <source>
        <dbReference type="ARBA" id="ARBA00049886"/>
    </source>
</evidence>
<dbReference type="GO" id="GO:0008270">
    <property type="term" value="F:zinc ion binding"/>
    <property type="evidence" value="ECO:0007669"/>
    <property type="project" value="InterPro"/>
</dbReference>
<dbReference type="PROSITE" id="PS51747">
    <property type="entry name" value="CYT_DCMP_DEAMINASES_2"/>
    <property type="match status" value="1"/>
</dbReference>
<keyword evidence="10 15" id="KW-0521">NADP</keyword>
<dbReference type="InterPro" id="IPR024072">
    <property type="entry name" value="DHFR-like_dom_sf"/>
</dbReference>
<reference evidence="20 21" key="1">
    <citation type="submission" date="2018-02" db="EMBL/GenBank/DDBJ databases">
        <title>Genomic Encyclopedia of Archaeal and Bacterial Type Strains, Phase II (KMG-II): from individual species to whole genera.</title>
        <authorList>
            <person name="Goeker M."/>
        </authorList>
    </citation>
    <scope>NUCLEOTIDE SEQUENCE [LARGE SCALE GENOMIC DNA]</scope>
    <source>
        <strain evidence="20 21">DSM 3808</strain>
    </source>
</reference>
<dbReference type="GO" id="GO:0008835">
    <property type="term" value="F:diaminohydroxyphosphoribosylaminopyrimidine deaminase activity"/>
    <property type="evidence" value="ECO:0007669"/>
    <property type="project" value="UniProtKB-EC"/>
</dbReference>
<dbReference type="InterPro" id="IPR011549">
    <property type="entry name" value="RibD_C"/>
</dbReference>
<evidence type="ECO:0000313" key="20">
    <source>
        <dbReference type="EMBL" id="PPK82182.1"/>
    </source>
</evidence>
<dbReference type="EC" id="3.5.4.26" evidence="15"/>
<dbReference type="InterPro" id="IPR050765">
    <property type="entry name" value="Riboflavin_Biosynth_HTPR"/>
</dbReference>
<feature type="binding site" evidence="17">
    <location>
        <position position="200"/>
    </location>
    <ligand>
        <name>NADP(+)</name>
        <dbReference type="ChEBI" id="CHEBI:58349"/>
    </ligand>
</feature>
<feature type="active site" description="Proton donor" evidence="16">
    <location>
        <position position="52"/>
    </location>
</feature>
<evidence type="ECO:0000313" key="21">
    <source>
        <dbReference type="Proteomes" id="UP000237749"/>
    </source>
</evidence>
<dbReference type="PANTHER" id="PTHR38011">
    <property type="entry name" value="DIHYDROFOLATE REDUCTASE FAMILY PROTEIN (AFU_ORTHOLOGUE AFUA_8G06820)"/>
    <property type="match status" value="1"/>
</dbReference>
<keyword evidence="21" id="KW-1185">Reference proteome</keyword>
<name>A0A2S6HW65_9FIRM</name>
<dbReference type="Gene3D" id="3.40.430.10">
    <property type="entry name" value="Dihydrofolate Reductase, subunit A"/>
    <property type="match status" value="1"/>
</dbReference>
<comment type="caution">
    <text evidence="20">The sequence shown here is derived from an EMBL/GenBank/DDBJ whole genome shotgun (WGS) entry which is preliminary data.</text>
</comment>
<dbReference type="PANTHER" id="PTHR38011:SF7">
    <property type="entry name" value="2,5-DIAMINO-6-RIBOSYLAMINO-4(3H)-PYRIMIDINONE 5'-PHOSPHATE REDUCTASE"/>
    <property type="match status" value="1"/>
</dbReference>
<dbReference type="PIRSF" id="PIRSF006769">
    <property type="entry name" value="RibD"/>
    <property type="match status" value="1"/>
</dbReference>
<dbReference type="OrthoDB" id="9800865at2"/>
<evidence type="ECO:0000256" key="5">
    <source>
        <dbReference type="ARBA" id="ARBA00007417"/>
    </source>
</evidence>
<protein>
    <recommendedName>
        <fullName evidence="15">Riboflavin biosynthesis protein RibD</fullName>
    </recommendedName>
    <domain>
        <recommendedName>
            <fullName evidence="15">Diaminohydroxyphosphoribosylaminopyrimidine deaminase</fullName>
            <shortName evidence="15">DRAP deaminase</shortName>
            <ecNumber evidence="15">3.5.4.26</ecNumber>
        </recommendedName>
        <alternativeName>
            <fullName evidence="15">Riboflavin-specific deaminase</fullName>
        </alternativeName>
    </domain>
    <domain>
        <recommendedName>
            <fullName evidence="15">5-amino-6-(5-phosphoribosylamino)uracil reductase</fullName>
            <ecNumber evidence="15">1.1.1.193</ecNumber>
        </recommendedName>
        <alternativeName>
            <fullName evidence="15">HTP reductase</fullName>
        </alternativeName>
    </domain>
</protein>
<comment type="similarity">
    <text evidence="5 15">In the C-terminal section; belongs to the HTP reductase family.</text>
</comment>
<dbReference type="NCBIfam" id="TIGR00227">
    <property type="entry name" value="ribD_Cterm"/>
    <property type="match status" value="1"/>
</dbReference>
<dbReference type="InterPro" id="IPR016192">
    <property type="entry name" value="APOBEC/CMP_deaminase_Zn-bd"/>
</dbReference>
<comment type="cofactor">
    <cofactor evidence="15 18">
        <name>Zn(2+)</name>
        <dbReference type="ChEBI" id="CHEBI:29105"/>
    </cofactor>
    <text evidence="15 18">Binds 1 zinc ion.</text>
</comment>
<keyword evidence="11 15" id="KW-0560">Oxidoreductase</keyword>
<gene>
    <name evidence="20" type="ORF">BXY41_103398</name>
</gene>
<evidence type="ECO:0000256" key="9">
    <source>
        <dbReference type="ARBA" id="ARBA00022833"/>
    </source>
</evidence>
<keyword evidence="12" id="KW-0511">Multifunctional enzyme</keyword>
<dbReference type="EMBL" id="PTJA01000003">
    <property type="protein sequence ID" value="PPK82182.1"/>
    <property type="molecule type" value="Genomic_DNA"/>
</dbReference>
<feature type="binding site" evidence="17">
    <location>
        <position position="204"/>
    </location>
    <ligand>
        <name>substrate</name>
    </ligand>
</feature>
<keyword evidence="8 15" id="KW-0378">Hydrolase</keyword>
<feature type="binding site" evidence="18">
    <location>
        <position position="50"/>
    </location>
    <ligand>
        <name>Zn(2+)</name>
        <dbReference type="ChEBI" id="CHEBI:29105"/>
        <note>catalytic</note>
    </ligand>
</feature>
<dbReference type="InterPro" id="IPR002125">
    <property type="entry name" value="CMP_dCMP_dom"/>
</dbReference>
<evidence type="ECO:0000256" key="3">
    <source>
        <dbReference type="ARBA" id="ARBA00004910"/>
    </source>
</evidence>
<dbReference type="EC" id="1.1.1.193" evidence="15"/>
<feature type="binding site" evidence="17">
    <location>
        <position position="184"/>
    </location>
    <ligand>
        <name>substrate</name>
    </ligand>
</feature>
<feature type="binding site" evidence="17">
    <location>
        <position position="221"/>
    </location>
    <ligand>
        <name>NADP(+)</name>
        <dbReference type="ChEBI" id="CHEBI:58349"/>
    </ligand>
</feature>
<sequence length="368" mass="39585">MDDMECMAMALELAKNGCGFVNPNPMVGAVIVKDGRVIGTGYHAKFGAPHAEINALASCEESPDGATLYVTLEPCCHYGKTPPCTEAILNAGIRRVVVGSLDPNPLVKGKGIKQLLEKGIDVTEGIRKSECDRLNEVFFHFIQSGKPYVVMKYAMTMDGKTAAYTGDSKWITGNAARENVQKDRHRYSSIMVGIGTVMADDPLLTCRTEGGRNPLRIICDTKLSLPLTSKIVATANEVPTLIATSCSDLQALQAYENAGCRILSVKQTDGHLDLTELMTKLGEEKIDSILLEGGGTLNWSALQAGIVNKVQTYIAPKLFGGSNGKSPVAGLGVPSPKDGFLLTNTAVSYWGEDILIESEVMSDVYRNY</sequence>
<evidence type="ECO:0000256" key="12">
    <source>
        <dbReference type="ARBA" id="ARBA00023268"/>
    </source>
</evidence>
<evidence type="ECO:0000256" key="1">
    <source>
        <dbReference type="ARBA" id="ARBA00002151"/>
    </source>
</evidence>
<dbReference type="CDD" id="cd01284">
    <property type="entry name" value="Riboflavin_deaminase-reductase"/>
    <property type="match status" value="1"/>
</dbReference>
<feature type="binding site" evidence="17">
    <location>
        <position position="154"/>
    </location>
    <ligand>
        <name>NADP(+)</name>
        <dbReference type="ChEBI" id="CHEBI:58349"/>
    </ligand>
</feature>
<evidence type="ECO:0000256" key="7">
    <source>
        <dbReference type="ARBA" id="ARBA00022723"/>
    </source>
</evidence>
<feature type="binding site" evidence="18">
    <location>
        <position position="75"/>
    </location>
    <ligand>
        <name>Zn(2+)</name>
        <dbReference type="ChEBI" id="CHEBI:29105"/>
        <note>catalytic</note>
    </ligand>
</feature>
<comment type="catalytic activity">
    <reaction evidence="13 15">
        <text>5-amino-6-(5-phospho-D-ribitylamino)uracil + NADP(+) = 5-amino-6-(5-phospho-D-ribosylamino)uracil + NADPH + H(+)</text>
        <dbReference type="Rhea" id="RHEA:17845"/>
        <dbReference type="ChEBI" id="CHEBI:15378"/>
        <dbReference type="ChEBI" id="CHEBI:57783"/>
        <dbReference type="ChEBI" id="CHEBI:58349"/>
        <dbReference type="ChEBI" id="CHEBI:58421"/>
        <dbReference type="ChEBI" id="CHEBI:58453"/>
        <dbReference type="EC" id="1.1.1.193"/>
    </reaction>
</comment>
<comment type="similarity">
    <text evidence="4 15">In the N-terminal section; belongs to the cytidine and deoxycytidylate deaminase family.</text>
</comment>
<dbReference type="PROSITE" id="PS00903">
    <property type="entry name" value="CYT_DCMP_DEAMINASES_1"/>
    <property type="match status" value="1"/>
</dbReference>
<dbReference type="SUPFAM" id="SSF53597">
    <property type="entry name" value="Dihydrofolate reductase-like"/>
    <property type="match status" value="1"/>
</dbReference>
<dbReference type="Gene3D" id="3.40.140.10">
    <property type="entry name" value="Cytidine Deaminase, domain 2"/>
    <property type="match status" value="1"/>
</dbReference>
<evidence type="ECO:0000256" key="8">
    <source>
        <dbReference type="ARBA" id="ARBA00022801"/>
    </source>
</evidence>
<keyword evidence="6 15" id="KW-0686">Riboflavin biosynthesis</keyword>
<feature type="domain" description="CMP/dCMP-type deaminase" evidence="19">
    <location>
        <begin position="1"/>
        <end position="123"/>
    </location>
</feature>
<dbReference type="SUPFAM" id="SSF53927">
    <property type="entry name" value="Cytidine deaminase-like"/>
    <property type="match status" value="1"/>
</dbReference>
<feature type="binding site" evidence="18">
    <location>
        <position position="84"/>
    </location>
    <ligand>
        <name>Zn(2+)</name>
        <dbReference type="ChEBI" id="CHEBI:29105"/>
        <note>catalytic</note>
    </ligand>
</feature>
<dbReference type="FunFam" id="3.40.140.10:FF:000025">
    <property type="entry name" value="Riboflavin biosynthesis protein RibD"/>
    <property type="match status" value="1"/>
</dbReference>
<comment type="pathway">
    <text evidence="3 15">Cofactor biosynthesis; riboflavin biosynthesis; 5-amino-6-(D-ribitylamino)uracil from GTP: step 3/4.</text>
</comment>
<feature type="binding site" evidence="17">
    <location>
        <position position="292"/>
    </location>
    <ligand>
        <name>substrate</name>
    </ligand>
</feature>
<evidence type="ECO:0000256" key="13">
    <source>
        <dbReference type="ARBA" id="ARBA00049861"/>
    </source>
</evidence>
<evidence type="ECO:0000256" key="11">
    <source>
        <dbReference type="ARBA" id="ARBA00023002"/>
    </source>
</evidence>
<evidence type="ECO:0000256" key="2">
    <source>
        <dbReference type="ARBA" id="ARBA00004882"/>
    </source>
</evidence>
<dbReference type="InterPro" id="IPR016193">
    <property type="entry name" value="Cytidine_deaminase-like"/>
</dbReference>
<dbReference type="GO" id="GO:0050661">
    <property type="term" value="F:NADP binding"/>
    <property type="evidence" value="ECO:0007669"/>
    <property type="project" value="InterPro"/>
</dbReference>
<evidence type="ECO:0000256" key="10">
    <source>
        <dbReference type="ARBA" id="ARBA00022857"/>
    </source>
</evidence>
<comment type="function">
    <text evidence="1 15">Converts 2,5-diamino-6-(ribosylamino)-4(3h)-pyrimidinone 5'-phosphate into 5-amino-6-(ribosylamino)-2,4(1h,3h)-pyrimidinedione 5'-phosphate.</text>
</comment>
<feature type="binding site" evidence="17">
    <location>
        <position position="168"/>
    </location>
    <ligand>
        <name>substrate</name>
    </ligand>
</feature>
<dbReference type="Proteomes" id="UP000237749">
    <property type="component" value="Unassembled WGS sequence"/>
</dbReference>
<keyword evidence="7 15" id="KW-0479">Metal-binding</keyword>
<dbReference type="Pfam" id="PF01872">
    <property type="entry name" value="RibD_C"/>
    <property type="match status" value="1"/>
</dbReference>
<dbReference type="InterPro" id="IPR004794">
    <property type="entry name" value="Eubact_RibD"/>
</dbReference>
<dbReference type="GO" id="GO:0008703">
    <property type="term" value="F:5-amino-6-(5-phosphoribosylamino)uracil reductase activity"/>
    <property type="evidence" value="ECO:0007669"/>
    <property type="project" value="UniProtKB-EC"/>
</dbReference>
<dbReference type="RefSeq" id="WP_104436228.1">
    <property type="nucleotide sequence ID" value="NZ_PTJA01000003.1"/>
</dbReference>
<accession>A0A2S6HW65</accession>